<dbReference type="InterPro" id="IPR052017">
    <property type="entry name" value="TSUP"/>
</dbReference>
<dbReference type="GO" id="GO:0005886">
    <property type="term" value="C:plasma membrane"/>
    <property type="evidence" value="ECO:0007669"/>
    <property type="project" value="UniProtKB-SubCell"/>
</dbReference>
<name>A0A848FBB3_9BURK</name>
<feature type="transmembrane region" description="Helical" evidence="8">
    <location>
        <begin position="113"/>
        <end position="131"/>
    </location>
</feature>
<proteinExistence type="inferred from homology"/>
<evidence type="ECO:0000256" key="2">
    <source>
        <dbReference type="ARBA" id="ARBA00009142"/>
    </source>
</evidence>
<sequence>MPMLELGAMATGDGWAWAAGLGAVLLGAFVKGTLGIGMPLVAVPLLSLGMPATQAMAVMAMPVLVSNAWQVWDSGVSRHSVRRFLPLIAASMAATLLTVPMMLALSARALNQMLAAVVLGALVLLCLPLRLEVPPERERWWSVGVGTLSGVLGGVSSLAGPVIVSYLVSLRLPREVFIGSISVIYLASALPLYASMATHGRLGAADLALSALALLPMAAGLALGQRLRGRLGERWFRRVLLGFLAAVALVLALR</sequence>
<feature type="transmembrane region" description="Helical" evidence="8">
    <location>
        <begin position="176"/>
        <end position="196"/>
    </location>
</feature>
<keyword evidence="3" id="KW-0813">Transport</keyword>
<evidence type="ECO:0000256" key="8">
    <source>
        <dbReference type="RuleBase" id="RU363041"/>
    </source>
</evidence>
<gene>
    <name evidence="9" type="ORF">HHL10_13725</name>
</gene>
<comment type="subcellular location">
    <subcellularLocation>
        <location evidence="1 8">Cell membrane</location>
        <topology evidence="1 8">Multi-pass membrane protein</topology>
    </subcellularLocation>
</comment>
<feature type="transmembrane region" description="Helical" evidence="8">
    <location>
        <begin position="41"/>
        <end position="64"/>
    </location>
</feature>
<evidence type="ECO:0000256" key="7">
    <source>
        <dbReference type="ARBA" id="ARBA00023136"/>
    </source>
</evidence>
<feature type="transmembrane region" description="Helical" evidence="8">
    <location>
        <begin position="15"/>
        <end position="34"/>
    </location>
</feature>
<evidence type="ECO:0000256" key="4">
    <source>
        <dbReference type="ARBA" id="ARBA00022475"/>
    </source>
</evidence>
<keyword evidence="10" id="KW-1185">Reference proteome</keyword>
<organism evidence="9 10">
    <name type="scientific">Azohydromonas caseinilytica</name>
    <dbReference type="NCBI Taxonomy" id="2728836"/>
    <lineage>
        <taxon>Bacteria</taxon>
        <taxon>Pseudomonadati</taxon>
        <taxon>Pseudomonadota</taxon>
        <taxon>Betaproteobacteria</taxon>
        <taxon>Burkholderiales</taxon>
        <taxon>Sphaerotilaceae</taxon>
        <taxon>Azohydromonas</taxon>
    </lineage>
</organism>
<feature type="transmembrane region" description="Helical" evidence="8">
    <location>
        <begin position="202"/>
        <end position="223"/>
    </location>
</feature>
<keyword evidence="4 8" id="KW-1003">Cell membrane</keyword>
<accession>A0A848FBB3</accession>
<keyword evidence="7 8" id="KW-0472">Membrane</keyword>
<dbReference type="AlphaFoldDB" id="A0A848FBB3"/>
<dbReference type="PANTHER" id="PTHR30269:SF32">
    <property type="entry name" value="MEMBRANE TRANSPORTER PROTEIN-RELATED"/>
    <property type="match status" value="1"/>
</dbReference>
<dbReference type="PANTHER" id="PTHR30269">
    <property type="entry name" value="TRANSMEMBRANE PROTEIN YFCA"/>
    <property type="match status" value="1"/>
</dbReference>
<dbReference type="InterPro" id="IPR002781">
    <property type="entry name" value="TM_pro_TauE-like"/>
</dbReference>
<evidence type="ECO:0000256" key="6">
    <source>
        <dbReference type="ARBA" id="ARBA00022989"/>
    </source>
</evidence>
<evidence type="ECO:0000313" key="10">
    <source>
        <dbReference type="Proteomes" id="UP000574067"/>
    </source>
</evidence>
<dbReference type="EMBL" id="JABBFW010000008">
    <property type="protein sequence ID" value="NML16035.1"/>
    <property type="molecule type" value="Genomic_DNA"/>
</dbReference>
<evidence type="ECO:0000313" key="9">
    <source>
        <dbReference type="EMBL" id="NML16035.1"/>
    </source>
</evidence>
<reference evidence="9 10" key="1">
    <citation type="submission" date="2020-04" db="EMBL/GenBank/DDBJ databases">
        <title>Azohydromonas sp. isolated from soil.</title>
        <authorList>
            <person name="Dahal R.H."/>
        </authorList>
    </citation>
    <scope>NUCLEOTIDE SEQUENCE [LARGE SCALE GENOMIC DNA]</scope>
    <source>
        <strain evidence="9 10">G-1-1-14</strain>
    </source>
</reference>
<evidence type="ECO:0000256" key="1">
    <source>
        <dbReference type="ARBA" id="ARBA00004651"/>
    </source>
</evidence>
<comment type="similarity">
    <text evidence="2 8">Belongs to the 4-toluene sulfonate uptake permease (TSUP) (TC 2.A.102) family.</text>
</comment>
<feature type="transmembrane region" description="Helical" evidence="8">
    <location>
        <begin position="235"/>
        <end position="253"/>
    </location>
</feature>
<evidence type="ECO:0000256" key="3">
    <source>
        <dbReference type="ARBA" id="ARBA00022448"/>
    </source>
</evidence>
<keyword evidence="5 8" id="KW-0812">Transmembrane</keyword>
<feature type="transmembrane region" description="Helical" evidence="8">
    <location>
        <begin position="84"/>
        <end position="106"/>
    </location>
</feature>
<dbReference type="Proteomes" id="UP000574067">
    <property type="component" value="Unassembled WGS sequence"/>
</dbReference>
<dbReference type="Pfam" id="PF01925">
    <property type="entry name" value="TauE"/>
    <property type="match status" value="1"/>
</dbReference>
<comment type="caution">
    <text evidence="9">The sequence shown here is derived from an EMBL/GenBank/DDBJ whole genome shotgun (WGS) entry which is preliminary data.</text>
</comment>
<keyword evidence="6 8" id="KW-1133">Transmembrane helix</keyword>
<evidence type="ECO:0000256" key="5">
    <source>
        <dbReference type="ARBA" id="ARBA00022692"/>
    </source>
</evidence>
<protein>
    <recommendedName>
        <fullName evidence="8">Probable membrane transporter protein</fullName>
    </recommendedName>
</protein>
<feature type="transmembrane region" description="Helical" evidence="8">
    <location>
        <begin position="143"/>
        <end position="164"/>
    </location>
</feature>